<keyword evidence="2 6" id="KW-0813">Transport</keyword>
<evidence type="ECO:0000313" key="8">
    <source>
        <dbReference type="EMBL" id="RZS79436.1"/>
    </source>
</evidence>
<feature type="transmembrane region" description="Helical" evidence="6">
    <location>
        <begin position="188"/>
        <end position="213"/>
    </location>
</feature>
<reference evidence="8 9" key="1">
    <citation type="submission" date="2019-02" db="EMBL/GenBank/DDBJ databases">
        <title>Genomic Encyclopedia of Type Strains, Phase IV (KMG-IV): sequencing the most valuable type-strain genomes for metagenomic binning, comparative biology and taxonomic classification.</title>
        <authorList>
            <person name="Goeker M."/>
        </authorList>
    </citation>
    <scope>NUCLEOTIDE SEQUENCE [LARGE SCALE GENOMIC DNA]</scope>
    <source>
        <strain evidence="8 9">DSM 45622</strain>
    </source>
</reference>
<feature type="domain" description="ABC transmembrane type-1" evidence="7">
    <location>
        <begin position="26"/>
        <end position="206"/>
    </location>
</feature>
<accession>A0A4V2F2S1</accession>
<dbReference type="InterPro" id="IPR035906">
    <property type="entry name" value="MetI-like_sf"/>
</dbReference>
<dbReference type="RefSeq" id="WP_130494511.1">
    <property type="nucleotide sequence ID" value="NZ_SGXD01000006.1"/>
</dbReference>
<evidence type="ECO:0000256" key="6">
    <source>
        <dbReference type="RuleBase" id="RU363032"/>
    </source>
</evidence>
<dbReference type="CDD" id="cd06261">
    <property type="entry name" value="TM_PBP2"/>
    <property type="match status" value="1"/>
</dbReference>
<keyword evidence="5 6" id="KW-0472">Membrane</keyword>
<feature type="transmembrane region" description="Helical" evidence="6">
    <location>
        <begin position="140"/>
        <end position="168"/>
    </location>
</feature>
<dbReference type="PROSITE" id="PS50928">
    <property type="entry name" value="ABC_TM1"/>
    <property type="match status" value="1"/>
</dbReference>
<evidence type="ECO:0000256" key="1">
    <source>
        <dbReference type="ARBA" id="ARBA00004141"/>
    </source>
</evidence>
<dbReference type="InterPro" id="IPR000515">
    <property type="entry name" value="MetI-like"/>
</dbReference>
<comment type="similarity">
    <text evidence="6">Belongs to the binding-protein-dependent transport system permease family.</text>
</comment>
<comment type="subcellular location">
    <subcellularLocation>
        <location evidence="6">Cell membrane</location>
        <topology evidence="6">Multi-pass membrane protein</topology>
    </subcellularLocation>
    <subcellularLocation>
        <location evidence="1">Membrane</location>
        <topology evidence="1">Multi-pass membrane protein</topology>
    </subcellularLocation>
</comment>
<evidence type="ECO:0000259" key="7">
    <source>
        <dbReference type="PROSITE" id="PS50928"/>
    </source>
</evidence>
<evidence type="ECO:0000256" key="5">
    <source>
        <dbReference type="ARBA" id="ARBA00023136"/>
    </source>
</evidence>
<keyword evidence="9" id="KW-1185">Reference proteome</keyword>
<feature type="transmembrane region" description="Helical" evidence="6">
    <location>
        <begin position="30"/>
        <end position="49"/>
    </location>
</feature>
<gene>
    <name evidence="8" type="ORF">EV189_3790</name>
</gene>
<feature type="transmembrane region" description="Helical" evidence="6">
    <location>
        <begin position="86"/>
        <end position="104"/>
    </location>
</feature>
<comment type="caution">
    <text evidence="8">The sequence shown here is derived from an EMBL/GenBank/DDBJ whole genome shotgun (WGS) entry which is preliminary data.</text>
</comment>
<evidence type="ECO:0000313" key="9">
    <source>
        <dbReference type="Proteomes" id="UP000293638"/>
    </source>
</evidence>
<dbReference type="Gene3D" id="1.10.3720.10">
    <property type="entry name" value="MetI-like"/>
    <property type="match status" value="1"/>
</dbReference>
<dbReference type="OrthoDB" id="3233284at2"/>
<keyword evidence="4 6" id="KW-1133">Transmembrane helix</keyword>
<evidence type="ECO:0000256" key="4">
    <source>
        <dbReference type="ARBA" id="ARBA00022989"/>
    </source>
</evidence>
<dbReference type="Proteomes" id="UP000293638">
    <property type="component" value="Unassembled WGS sequence"/>
</dbReference>
<dbReference type="PANTHER" id="PTHR30177:SF4">
    <property type="entry name" value="OSMOPROTECTANT IMPORT PERMEASE PROTEIN OSMW"/>
    <property type="match status" value="1"/>
</dbReference>
<dbReference type="GO" id="GO:0005886">
    <property type="term" value="C:plasma membrane"/>
    <property type="evidence" value="ECO:0007669"/>
    <property type="project" value="UniProtKB-SubCell"/>
</dbReference>
<feature type="transmembrane region" description="Helical" evidence="6">
    <location>
        <begin position="61"/>
        <end position="80"/>
    </location>
</feature>
<evidence type="ECO:0000256" key="3">
    <source>
        <dbReference type="ARBA" id="ARBA00022692"/>
    </source>
</evidence>
<dbReference type="PANTHER" id="PTHR30177">
    <property type="entry name" value="GLYCINE BETAINE/L-PROLINE TRANSPORT SYSTEM PERMEASE PROTEIN PROW"/>
    <property type="match status" value="1"/>
</dbReference>
<keyword evidence="3 6" id="KW-0812">Transmembrane</keyword>
<dbReference type="AlphaFoldDB" id="A0A4V2F2S1"/>
<protein>
    <submittedName>
        <fullName evidence="8">Osmoprotectant transport system permease protein</fullName>
    </submittedName>
</protein>
<organism evidence="8 9">
    <name type="scientific">Motilibacter rhizosphaerae</name>
    <dbReference type="NCBI Taxonomy" id="598652"/>
    <lineage>
        <taxon>Bacteria</taxon>
        <taxon>Bacillati</taxon>
        <taxon>Actinomycetota</taxon>
        <taxon>Actinomycetes</taxon>
        <taxon>Motilibacterales</taxon>
        <taxon>Motilibacteraceae</taxon>
        <taxon>Motilibacter</taxon>
    </lineage>
</organism>
<dbReference type="GO" id="GO:0031460">
    <property type="term" value="P:glycine betaine transport"/>
    <property type="evidence" value="ECO:0007669"/>
    <property type="project" value="TreeGrafter"/>
</dbReference>
<evidence type="ECO:0000256" key="2">
    <source>
        <dbReference type="ARBA" id="ARBA00022448"/>
    </source>
</evidence>
<dbReference type="EMBL" id="SGXD01000006">
    <property type="protein sequence ID" value="RZS79436.1"/>
    <property type="molecule type" value="Genomic_DNA"/>
</dbReference>
<dbReference type="SUPFAM" id="SSF161098">
    <property type="entry name" value="MetI-like"/>
    <property type="match status" value="1"/>
</dbReference>
<proteinExistence type="inferred from homology"/>
<dbReference type="GO" id="GO:0055085">
    <property type="term" value="P:transmembrane transport"/>
    <property type="evidence" value="ECO:0007669"/>
    <property type="project" value="InterPro"/>
</dbReference>
<dbReference type="Pfam" id="PF00528">
    <property type="entry name" value="BPD_transp_1"/>
    <property type="match status" value="1"/>
</dbReference>
<sequence>MASSAPNPWFDWGYVRDNRQDILSALEHHVTLTVETVVIATLVALPLAVLARRRRWLRGPLLGVAGVLYTIPSLAFFAVLAPWSGIGARTVLIGLVVYALLILIRNTLVGLDGVPDDVREAARGLGYGPVRMLLQVELPVALPAVLTGIRLATVSTVALVTVGVVVGYGGLGQLILRGFNNNFYRAEIFTNSLLCVLLALVLDLLLLGASRLLTPWARGRA</sequence>
<dbReference type="InterPro" id="IPR051204">
    <property type="entry name" value="ABC_transp_perm/SBD"/>
</dbReference>
<name>A0A4V2F2S1_9ACTN</name>